<dbReference type="PANTHER" id="PTHR32063">
    <property type="match status" value="1"/>
</dbReference>
<keyword evidence="1" id="KW-0472">Membrane</keyword>
<dbReference type="GO" id="GO:0042910">
    <property type="term" value="F:xenobiotic transmembrane transporter activity"/>
    <property type="evidence" value="ECO:0007669"/>
    <property type="project" value="TreeGrafter"/>
</dbReference>
<dbReference type="RefSeq" id="WP_044351007.1">
    <property type="nucleotide sequence ID" value="NZ_AZAC01000034.1"/>
</dbReference>
<dbReference type="InterPro" id="IPR001036">
    <property type="entry name" value="Acrflvin-R"/>
</dbReference>
<feature type="transmembrane region" description="Helical" evidence="1">
    <location>
        <begin position="896"/>
        <end position="916"/>
    </location>
</feature>
<dbReference type="PATRIC" id="fig|1429043.3.peg.4389"/>
<dbReference type="SUPFAM" id="SSF82866">
    <property type="entry name" value="Multidrug efflux transporter AcrB transmembrane domain"/>
    <property type="match status" value="2"/>
</dbReference>
<name>A0A0D2HNN8_9BACT</name>
<dbReference type="Proteomes" id="UP000032233">
    <property type="component" value="Unassembled WGS sequence"/>
</dbReference>
<feature type="transmembrane region" description="Helical" evidence="1">
    <location>
        <begin position="427"/>
        <end position="447"/>
    </location>
</feature>
<keyword evidence="1" id="KW-0812">Transmembrane</keyword>
<dbReference type="Gene3D" id="3.30.70.1430">
    <property type="entry name" value="Multidrug efflux transporter AcrB pore domain"/>
    <property type="match status" value="2"/>
</dbReference>
<dbReference type="InterPro" id="IPR027463">
    <property type="entry name" value="AcrB_DN_DC_subdom"/>
</dbReference>
<dbReference type="GO" id="GO:0005886">
    <property type="term" value="C:plasma membrane"/>
    <property type="evidence" value="ECO:0007669"/>
    <property type="project" value="TreeGrafter"/>
</dbReference>
<dbReference type="OrthoDB" id="9806532at2"/>
<feature type="transmembrane region" description="Helical" evidence="1">
    <location>
        <begin position="459"/>
        <end position="478"/>
    </location>
</feature>
<comment type="caution">
    <text evidence="2">The sequence shown here is derived from an EMBL/GenBank/DDBJ whole genome shotgun (WGS) entry which is preliminary data.</text>
</comment>
<feature type="transmembrane region" description="Helical" evidence="1">
    <location>
        <begin position="871"/>
        <end position="890"/>
    </location>
</feature>
<dbReference type="SUPFAM" id="SSF82693">
    <property type="entry name" value="Multidrug efflux transporter AcrB pore domain, PN1, PN2, PC1 and PC2 subdomains"/>
    <property type="match status" value="2"/>
</dbReference>
<dbReference type="PRINTS" id="PR00702">
    <property type="entry name" value="ACRIFLAVINRP"/>
</dbReference>
<protein>
    <submittedName>
        <fullName evidence="2">Acriflavin resistance protein</fullName>
    </submittedName>
</protein>
<dbReference type="Gene3D" id="3.30.2090.10">
    <property type="entry name" value="Multidrug efflux transporter AcrB TolC docking domain, DN and DC subdomains"/>
    <property type="match status" value="2"/>
</dbReference>
<feature type="transmembrane region" description="Helical" evidence="1">
    <location>
        <begin position="355"/>
        <end position="373"/>
    </location>
</feature>
<dbReference type="STRING" id="1429043.X474_20710"/>
<feature type="transmembrane region" description="Helical" evidence="1">
    <location>
        <begin position="923"/>
        <end position="947"/>
    </location>
</feature>
<accession>A0A0D2HNN8</accession>
<evidence type="ECO:0000256" key="1">
    <source>
        <dbReference type="SAM" id="Phobius"/>
    </source>
</evidence>
<feature type="transmembrane region" description="Helical" evidence="1">
    <location>
        <begin position="12"/>
        <end position="33"/>
    </location>
</feature>
<dbReference type="Gene3D" id="1.20.1640.10">
    <property type="entry name" value="Multidrug efflux transporter AcrB transmembrane domain"/>
    <property type="match status" value="2"/>
</dbReference>
<organism evidence="2 3">
    <name type="scientific">Dethiosulfatarculus sandiegensis</name>
    <dbReference type="NCBI Taxonomy" id="1429043"/>
    <lineage>
        <taxon>Bacteria</taxon>
        <taxon>Pseudomonadati</taxon>
        <taxon>Thermodesulfobacteriota</taxon>
        <taxon>Desulfarculia</taxon>
        <taxon>Desulfarculales</taxon>
        <taxon>Desulfarculaceae</taxon>
        <taxon>Dethiosulfatarculus</taxon>
    </lineage>
</organism>
<evidence type="ECO:0000313" key="3">
    <source>
        <dbReference type="Proteomes" id="UP000032233"/>
    </source>
</evidence>
<feature type="transmembrane region" description="Helical" evidence="1">
    <location>
        <begin position="1000"/>
        <end position="1025"/>
    </location>
</feature>
<dbReference type="Gene3D" id="3.30.70.1440">
    <property type="entry name" value="Multidrug efflux transporter AcrB pore domain"/>
    <property type="match status" value="1"/>
</dbReference>
<feature type="transmembrane region" description="Helical" evidence="1">
    <location>
        <begin position="385"/>
        <end position="407"/>
    </location>
</feature>
<feature type="transmembrane region" description="Helical" evidence="1">
    <location>
        <begin position="330"/>
        <end position="349"/>
    </location>
</feature>
<dbReference type="AlphaFoldDB" id="A0A0D2HNN8"/>
<proteinExistence type="predicted"/>
<sequence length="1047" mass="115029">MNKVISWFAENHVAANLLMFFFVLGGILTINTIKIEFFPETSLDKVSISVVYPGASPAEIEESVVTRIEENIAGLTGIRRIDSQAFEGMGTITVEALQGWDIQKLTDDVKAEVDRITTLPEEAEKPTVRQIIQKAQVLWVAVYGDAPEATLKSLAETLQDELTDLPGVTQVELFGVRKGEIQIEISESTLRRHDLTLGKVGQAIRRASLDLPAGSIKTRGSEIMLRAKGRRYHAKDYADIPILTKPDGSLLTLGSIATLVDGFEDSNLMARFQRKPACLIEVFRVADQSALDVAQKVKDYVEVRKASMPHGTGLDIFGDRSIMLKSRLNLLLKNMAMGLVLVACVLWIFLEVRLAFWVTLGIPISFLIAICFLPQIEISINMISLFAFILVLGIVVDDAIVVGENVFKKREQGMPHLKAAIQGTLEVGPPVIFSVLTTVAAFAPLMMGTGTMGKVMRNIPAVVILVLLGSLVESLFILPAHLARSNSRNKVGKTKEKITSRILQKFIQGPYKRFLKFCLAWRYAVVALGLGFLLLALGVMAGGWVKFTLFPKVESDMLMAHLAMAPGTSQERTTEVVTHLGKSAVKAMAEVDAEMPPGTEPVLKHTASLVGLSINPGHGGGFETGSHLATVFAQLIEGEKRKAPAQMLNTRWREASGKIAGAETLTFQSELFNAGNPVEVHLSAPRQEEVLAATAWLKEQLAVFKGVFDITDSFVAGKDELQMDLKPRGRTLGLTLEDISQQVRHAFYGAEALRLQRNKDEVKVMVLYPLSQRRSLANIEDMRIRTPQGDEVPFRQVAEVKITKGYNSIIRSQRRKVIIVSADVDETITNANEVRQKLEADILPKMKERFPNTRYDMEGEGREQKESMEDVIQGFILALFLIYVLLAVPFKSFSQPLIVMAAIPFGIVGALAGHLLMGMNMSLLSLFGIVGLSGVVVNDSLLMVHSANRMRDQGASPWQAIMQAGPLRFRPILLTSVTTFAGLTPIILEKSMQAQFLIPMAVSLGFGVLFATGITLLLIPCGYLIQDDMVRGLKALRGIFSLRSTSK</sequence>
<gene>
    <name evidence="2" type="ORF">X474_20710</name>
</gene>
<dbReference type="PANTHER" id="PTHR32063:SF33">
    <property type="entry name" value="RND SUPERFAMILY EFFLUX PUMP PERMEASE COMPONENT"/>
    <property type="match status" value="1"/>
</dbReference>
<dbReference type="Gene3D" id="3.30.70.1320">
    <property type="entry name" value="Multidrug efflux transporter AcrB pore domain like"/>
    <property type="match status" value="1"/>
</dbReference>
<keyword evidence="3" id="KW-1185">Reference proteome</keyword>
<dbReference type="EMBL" id="AZAC01000034">
    <property type="protein sequence ID" value="KIX12193.1"/>
    <property type="molecule type" value="Genomic_DNA"/>
</dbReference>
<dbReference type="Pfam" id="PF00873">
    <property type="entry name" value="ACR_tran"/>
    <property type="match status" value="1"/>
</dbReference>
<dbReference type="SUPFAM" id="SSF82714">
    <property type="entry name" value="Multidrug efflux transporter AcrB TolC docking domain, DN and DC subdomains"/>
    <property type="match status" value="2"/>
</dbReference>
<feature type="transmembrane region" description="Helical" evidence="1">
    <location>
        <begin position="967"/>
        <end position="988"/>
    </location>
</feature>
<reference evidence="2 3" key="1">
    <citation type="submission" date="2013-11" db="EMBL/GenBank/DDBJ databases">
        <title>Metagenomic analysis of a methanogenic consortium involved in long chain n-alkane degradation.</title>
        <authorList>
            <person name="Davidova I.A."/>
            <person name="Callaghan A.V."/>
            <person name="Wawrik B."/>
            <person name="Pruitt S."/>
            <person name="Marks C."/>
            <person name="Duncan K.E."/>
            <person name="Suflita J.M."/>
        </authorList>
    </citation>
    <scope>NUCLEOTIDE SEQUENCE [LARGE SCALE GENOMIC DNA]</scope>
    <source>
        <strain evidence="2 3">SPR</strain>
    </source>
</reference>
<keyword evidence="1" id="KW-1133">Transmembrane helix</keyword>
<dbReference type="InParanoid" id="A0A0D2HNN8"/>
<feature type="transmembrane region" description="Helical" evidence="1">
    <location>
        <begin position="520"/>
        <end position="545"/>
    </location>
</feature>
<evidence type="ECO:0000313" key="2">
    <source>
        <dbReference type="EMBL" id="KIX12193.1"/>
    </source>
</evidence>